<dbReference type="RefSeq" id="WP_060534916.1">
    <property type="nucleotide sequence ID" value="NZ_CP013023.1"/>
</dbReference>
<protein>
    <recommendedName>
        <fullName evidence="3">PepSY domain-containing protein</fullName>
    </recommendedName>
</protein>
<dbReference type="Gene3D" id="3.10.450.40">
    <property type="match status" value="1"/>
</dbReference>
<evidence type="ECO:0000256" key="1">
    <source>
        <dbReference type="SAM" id="MobiDB-lite"/>
    </source>
</evidence>
<keyword evidence="2" id="KW-0812">Transmembrane</keyword>
<feature type="domain" description="PepSY" evidence="3">
    <location>
        <begin position="179"/>
        <end position="238"/>
    </location>
</feature>
<accession>A0A172ZI35</accession>
<keyword evidence="5" id="KW-1185">Reference proteome</keyword>
<name>A0A172ZI35_9BACL</name>
<dbReference type="EMBL" id="CP013023">
    <property type="protein sequence ID" value="ANF96810.1"/>
    <property type="molecule type" value="Genomic_DNA"/>
</dbReference>
<organism evidence="4 5">
    <name type="scientific">Paenibacillus bovis</name>
    <dbReference type="NCBI Taxonomy" id="1616788"/>
    <lineage>
        <taxon>Bacteria</taxon>
        <taxon>Bacillati</taxon>
        <taxon>Bacillota</taxon>
        <taxon>Bacilli</taxon>
        <taxon>Bacillales</taxon>
        <taxon>Paenibacillaceae</taxon>
        <taxon>Paenibacillus</taxon>
    </lineage>
</organism>
<evidence type="ECO:0000313" key="4">
    <source>
        <dbReference type="EMBL" id="ANF96810.1"/>
    </source>
</evidence>
<feature type="transmembrane region" description="Helical" evidence="2">
    <location>
        <begin position="6"/>
        <end position="26"/>
    </location>
</feature>
<reference evidence="4 5" key="2">
    <citation type="journal article" date="2016" name="Int. J. Syst. Evol. Microbiol.">
        <title>Paenibacillus bovis sp. nov., isolated from raw yak (Bos grunniens) milk.</title>
        <authorList>
            <person name="Gao C."/>
            <person name="Han J."/>
            <person name="Liu Z."/>
            <person name="Xu X."/>
            <person name="Hang F."/>
            <person name="Wu Z."/>
        </authorList>
    </citation>
    <scope>NUCLEOTIDE SEQUENCE [LARGE SCALE GENOMIC DNA]</scope>
    <source>
        <strain evidence="4 5">BD3526</strain>
    </source>
</reference>
<evidence type="ECO:0000259" key="3">
    <source>
        <dbReference type="Pfam" id="PF03413"/>
    </source>
</evidence>
<dbReference type="KEGG" id="pbv:AR543_12850"/>
<dbReference type="Proteomes" id="UP000078148">
    <property type="component" value="Chromosome"/>
</dbReference>
<feature type="compositionally biased region" description="Low complexity" evidence="1">
    <location>
        <begin position="115"/>
        <end position="146"/>
    </location>
</feature>
<dbReference type="InterPro" id="IPR025711">
    <property type="entry name" value="PepSY"/>
</dbReference>
<dbReference type="STRING" id="1616788.AR543_12850"/>
<feature type="compositionally biased region" description="Low complexity" evidence="1">
    <location>
        <begin position="162"/>
        <end position="177"/>
    </location>
</feature>
<sequence length="248" mass="26820">MIKRRWWLTGGVAASIIILCVGVLIWRTWLQTSPALTVEEVNQRVLAEYPGEITRLIQQGNTYSIRLQSEQGIYDMVLGAQNGDIQSIKRVDSASSANNTSTSQHSTGTAATDKNNNNHNNPSSSSPNPEPSDQQQNPSTSSSAVSSDHHSSGNEPNPADTSQSNQSSQSGNVSPSGVISAEKAEQIALRQVQGTVDDTDYEHGDKQGQRYYLVEIDTADDREATVQINAISGEVMSVTWDDADEPES</sequence>
<keyword evidence="2" id="KW-1133">Transmembrane helix</keyword>
<feature type="region of interest" description="Disordered" evidence="1">
    <location>
        <begin position="91"/>
        <end position="177"/>
    </location>
</feature>
<dbReference type="OrthoDB" id="2476750at2"/>
<gene>
    <name evidence="4" type="ORF">AR543_12850</name>
</gene>
<feature type="compositionally biased region" description="Polar residues" evidence="1">
    <location>
        <begin position="104"/>
        <end position="114"/>
    </location>
</feature>
<dbReference type="Pfam" id="PF03413">
    <property type="entry name" value="PepSY"/>
    <property type="match status" value="1"/>
</dbReference>
<proteinExistence type="predicted"/>
<reference evidence="5" key="1">
    <citation type="submission" date="2015-10" db="EMBL/GenBank/DDBJ databases">
        <title>Genome of Paenibacillus bovis sp. nov.</title>
        <authorList>
            <person name="Wu Z."/>
            <person name="Gao C."/>
            <person name="Liu Z."/>
            <person name="Zheng H."/>
        </authorList>
    </citation>
    <scope>NUCLEOTIDE SEQUENCE [LARGE SCALE GENOMIC DNA]</scope>
    <source>
        <strain evidence="5">BD3526</strain>
    </source>
</reference>
<dbReference type="AlphaFoldDB" id="A0A172ZI35"/>
<feature type="compositionally biased region" description="Low complexity" evidence="1">
    <location>
        <begin position="93"/>
        <end position="103"/>
    </location>
</feature>
<keyword evidence="2" id="KW-0472">Membrane</keyword>
<evidence type="ECO:0000313" key="5">
    <source>
        <dbReference type="Proteomes" id="UP000078148"/>
    </source>
</evidence>
<evidence type="ECO:0000256" key="2">
    <source>
        <dbReference type="SAM" id="Phobius"/>
    </source>
</evidence>